<dbReference type="InterPro" id="IPR000008">
    <property type="entry name" value="C2_dom"/>
</dbReference>
<comment type="caution">
    <text evidence="12">The sequence shown here is derived from an EMBL/GenBank/DDBJ whole genome shotgun (WGS) entry which is preliminary data.</text>
</comment>
<evidence type="ECO:0000256" key="5">
    <source>
        <dbReference type="ARBA" id="ARBA00022786"/>
    </source>
</evidence>
<evidence type="ECO:0000256" key="6">
    <source>
        <dbReference type="ARBA" id="ARBA00022833"/>
    </source>
</evidence>
<dbReference type="GO" id="GO:0061630">
    <property type="term" value="F:ubiquitin protein ligase activity"/>
    <property type="evidence" value="ECO:0007669"/>
    <property type="project" value="TreeGrafter"/>
</dbReference>
<dbReference type="InterPro" id="IPR002867">
    <property type="entry name" value="IBR_dom"/>
</dbReference>
<dbReference type="GO" id="GO:0005886">
    <property type="term" value="C:plasma membrane"/>
    <property type="evidence" value="ECO:0007669"/>
    <property type="project" value="TreeGrafter"/>
</dbReference>
<dbReference type="SUPFAM" id="SSF57850">
    <property type="entry name" value="RING/U-box"/>
    <property type="match status" value="2"/>
</dbReference>
<keyword evidence="2" id="KW-0479">Metal-binding</keyword>
<dbReference type="InterPro" id="IPR035892">
    <property type="entry name" value="C2_domain_sf"/>
</dbReference>
<dbReference type="InterPro" id="IPR017907">
    <property type="entry name" value="Znf_RING_CS"/>
</dbReference>
<dbReference type="PANTHER" id="PTHR45943">
    <property type="entry name" value="E3 UBIQUITIN-PROTEIN LIGASE MYCBP2"/>
    <property type="match status" value="1"/>
</dbReference>
<dbReference type="AlphaFoldDB" id="A0A8J4UYE4"/>
<feature type="domain" description="RING-type" evidence="10">
    <location>
        <begin position="508"/>
        <end position="560"/>
    </location>
</feature>
<protein>
    <recommendedName>
        <fullName evidence="14">C2 domain-containing protein</fullName>
    </recommendedName>
</protein>
<evidence type="ECO:0000256" key="4">
    <source>
        <dbReference type="ARBA" id="ARBA00022771"/>
    </source>
</evidence>
<dbReference type="Gene3D" id="2.60.40.150">
    <property type="entry name" value="C2 domain"/>
    <property type="match status" value="1"/>
</dbReference>
<dbReference type="Gene3D" id="3.30.40.10">
    <property type="entry name" value="Zinc/RING finger domain, C3HC4 (zinc finger)"/>
    <property type="match status" value="2"/>
</dbReference>
<dbReference type="GO" id="GO:0008270">
    <property type="term" value="F:zinc ion binding"/>
    <property type="evidence" value="ECO:0007669"/>
    <property type="project" value="UniProtKB-KW"/>
</dbReference>
<dbReference type="Proteomes" id="UP000695562">
    <property type="component" value="Unassembled WGS sequence"/>
</dbReference>
<evidence type="ECO:0000256" key="1">
    <source>
        <dbReference type="ARBA" id="ARBA00022679"/>
    </source>
</evidence>
<keyword evidence="1" id="KW-0808">Transferase</keyword>
<dbReference type="InterPro" id="IPR013083">
    <property type="entry name" value="Znf_RING/FYVE/PHD"/>
</dbReference>
<evidence type="ECO:0000259" key="10">
    <source>
        <dbReference type="PROSITE" id="PS50089"/>
    </source>
</evidence>
<keyword evidence="4 7" id="KW-0863">Zinc-finger</keyword>
<accession>A0A8J4UYE4</accession>
<evidence type="ECO:0000259" key="9">
    <source>
        <dbReference type="PROSITE" id="PS50004"/>
    </source>
</evidence>
<dbReference type="GO" id="GO:0005634">
    <property type="term" value="C:nucleus"/>
    <property type="evidence" value="ECO:0007669"/>
    <property type="project" value="TreeGrafter"/>
</dbReference>
<dbReference type="Pfam" id="PF00168">
    <property type="entry name" value="C2"/>
    <property type="match status" value="1"/>
</dbReference>
<evidence type="ECO:0008006" key="14">
    <source>
        <dbReference type="Google" id="ProtNLM"/>
    </source>
</evidence>
<evidence type="ECO:0000313" key="12">
    <source>
        <dbReference type="EMBL" id="KAF2071788.1"/>
    </source>
</evidence>
<reference evidence="12" key="1">
    <citation type="submission" date="2020-01" db="EMBL/GenBank/DDBJ databases">
        <title>Development of genomics and gene disruption for Polysphondylium violaceum indicates a role for the polyketide synthase stlB in stalk morphogenesis.</title>
        <authorList>
            <person name="Narita B."/>
            <person name="Kawabe Y."/>
            <person name="Kin K."/>
            <person name="Saito T."/>
            <person name="Gibbs R."/>
            <person name="Kuspa A."/>
            <person name="Muzny D."/>
            <person name="Queller D."/>
            <person name="Richards S."/>
            <person name="Strassman J."/>
            <person name="Sucgang R."/>
            <person name="Worley K."/>
            <person name="Schaap P."/>
        </authorList>
    </citation>
    <scope>NUCLEOTIDE SEQUENCE</scope>
    <source>
        <strain evidence="12">QSvi11</strain>
    </source>
</reference>
<dbReference type="SMART" id="SM00184">
    <property type="entry name" value="RING"/>
    <property type="match status" value="2"/>
</dbReference>
<dbReference type="PROSITE" id="PS51873">
    <property type="entry name" value="TRIAD"/>
    <property type="match status" value="1"/>
</dbReference>
<keyword evidence="13" id="KW-1185">Reference proteome</keyword>
<name>A0A8J4UYE4_9MYCE</name>
<feature type="domain" description="RING-type" evidence="11">
    <location>
        <begin position="253"/>
        <end position="525"/>
    </location>
</feature>
<dbReference type="PROSITE" id="PS50089">
    <property type="entry name" value="ZF_RING_2"/>
    <property type="match status" value="1"/>
</dbReference>
<evidence type="ECO:0000256" key="3">
    <source>
        <dbReference type="ARBA" id="ARBA00022737"/>
    </source>
</evidence>
<feature type="region of interest" description="Disordered" evidence="8">
    <location>
        <begin position="176"/>
        <end position="204"/>
    </location>
</feature>
<dbReference type="SMART" id="SM00647">
    <property type="entry name" value="IBR"/>
    <property type="match status" value="1"/>
</dbReference>
<proteinExistence type="predicted"/>
<dbReference type="PROSITE" id="PS50004">
    <property type="entry name" value="C2"/>
    <property type="match status" value="1"/>
</dbReference>
<organism evidence="12 13">
    <name type="scientific">Polysphondylium violaceum</name>
    <dbReference type="NCBI Taxonomy" id="133409"/>
    <lineage>
        <taxon>Eukaryota</taxon>
        <taxon>Amoebozoa</taxon>
        <taxon>Evosea</taxon>
        <taxon>Eumycetozoa</taxon>
        <taxon>Dictyostelia</taxon>
        <taxon>Dictyosteliales</taxon>
        <taxon>Dictyosteliaceae</taxon>
        <taxon>Polysphondylium</taxon>
    </lineage>
</organism>
<evidence type="ECO:0000256" key="8">
    <source>
        <dbReference type="SAM" id="MobiDB-lite"/>
    </source>
</evidence>
<dbReference type="PROSITE" id="PS00518">
    <property type="entry name" value="ZF_RING_1"/>
    <property type="match status" value="1"/>
</dbReference>
<dbReference type="Pfam" id="PF01485">
    <property type="entry name" value="IBR"/>
    <property type="match status" value="1"/>
</dbReference>
<gene>
    <name evidence="12" type="ORF">CYY_006895</name>
</gene>
<dbReference type="CDD" id="cd00030">
    <property type="entry name" value="C2"/>
    <property type="match status" value="1"/>
</dbReference>
<dbReference type="SUPFAM" id="SSF49562">
    <property type="entry name" value="C2 domain (Calcium/lipid-binding domain, CaLB)"/>
    <property type="match status" value="1"/>
</dbReference>
<dbReference type="EMBL" id="AJWJ01000338">
    <property type="protein sequence ID" value="KAF2071788.1"/>
    <property type="molecule type" value="Genomic_DNA"/>
</dbReference>
<dbReference type="InterPro" id="IPR044066">
    <property type="entry name" value="TRIAD_supradom"/>
</dbReference>
<evidence type="ECO:0000256" key="7">
    <source>
        <dbReference type="PROSITE-ProRule" id="PRU00175"/>
    </source>
</evidence>
<keyword evidence="3" id="KW-0677">Repeat</keyword>
<evidence type="ECO:0000256" key="2">
    <source>
        <dbReference type="ARBA" id="ARBA00022723"/>
    </source>
</evidence>
<evidence type="ECO:0000313" key="13">
    <source>
        <dbReference type="Proteomes" id="UP000695562"/>
    </source>
</evidence>
<feature type="domain" description="C2" evidence="9">
    <location>
        <begin position="13"/>
        <end position="131"/>
    </location>
</feature>
<dbReference type="InterPro" id="IPR001841">
    <property type="entry name" value="Znf_RING"/>
</dbReference>
<dbReference type="Pfam" id="PF13639">
    <property type="entry name" value="zf-RING_2"/>
    <property type="match status" value="1"/>
</dbReference>
<sequence length="751" mass="87031">MDFFLGQDIHCETNNNNNTTITNGQIVDEKSILSVTVLEAKDLKLRDSNNKIDSYVEIKYNEKSYNTKVSKNSVCPHWNENFELNITRNIRPQTISFSVWDREIIFKRNFIGEVLLHLDFIPLDDFFESWLHLLDTNNQIVGQLLVKARFKQPNDIEHGLDDWLVLEKSRFNPININNNNNNNNTASTTTTTTTTTSTISNHNSPNFNNHNNNFIYDDNYDDDDYNGQNFNSSLDPEILRQIASMDDGNDQDMLLHCILCKKNDVVDNLFLMDDCLHNFCRDCLNIGIKKQIANSNSNNNINCLVQDCPDKIHHIVIKSILGKTEYESFLNKTFEDAIENNSNFFKCPCCFVAYERIENANNNNEKNNRNQSYYLSPTNIVMNEEEAKHRDEYRFRCTKCSTEFCSDCHTTPYHYGFTCSKYKEYLVSRKCRFCSNQIKNNNNNNSKDGLSDVCESEECQTKKDSSCNKILKCGHNCIGIRNESKCEPCMDLQCYEKNKFKNSNEDYCNICYVESLKSAPCLKLKCGHIFHQGCVEKKIKEKNTSGPRLTFTFLDCPICKELMEHPSIQSIVEPILKLKTTIQAKALARLSYEGLSKTKELEDKKSKWFNNPDAYSMDRYVYYQCFKCKNPYFAGQARCDEGLNGDDYKQEDLICGNCRGTDGKQCKTHGWDYIIWKCQFCCSVAQWYCWGKTHFCTDCHTKQQKGDYLNRKPKTAIPMCSGIDQCPLKIEHPHCEEFILGCNLCKNLTEF</sequence>
<dbReference type="OrthoDB" id="6050183at2759"/>
<dbReference type="SMART" id="SM00239">
    <property type="entry name" value="C2"/>
    <property type="match status" value="1"/>
</dbReference>
<dbReference type="PANTHER" id="PTHR45943:SF3">
    <property type="entry name" value="C2 DOMAIN-CONTAINING PROTEIN"/>
    <property type="match status" value="1"/>
</dbReference>
<keyword evidence="6" id="KW-0862">Zinc</keyword>
<evidence type="ECO:0000259" key="11">
    <source>
        <dbReference type="PROSITE" id="PS51873"/>
    </source>
</evidence>
<keyword evidence="5" id="KW-0833">Ubl conjugation pathway</keyword>